<evidence type="ECO:0000313" key="14">
    <source>
        <dbReference type="Proteomes" id="UP000028640"/>
    </source>
</evidence>
<evidence type="ECO:0000256" key="1">
    <source>
        <dbReference type="ARBA" id="ARBA00001231"/>
    </source>
</evidence>
<dbReference type="Gene3D" id="3.20.20.300">
    <property type="entry name" value="Glycoside hydrolase, family 3, N-terminal domain"/>
    <property type="match status" value="1"/>
</dbReference>
<keyword evidence="9 11" id="KW-0961">Cell wall biogenesis/degradation</keyword>
<name>A0A085GAY0_EWIA3</name>
<feature type="binding site" evidence="11">
    <location>
        <position position="62"/>
    </location>
    <ligand>
        <name>substrate</name>
    </ligand>
</feature>
<dbReference type="FunFam" id="3.20.20.300:FF:000001">
    <property type="entry name" value="Beta-hexosaminidase"/>
    <property type="match status" value="1"/>
</dbReference>
<evidence type="ECO:0000313" key="13">
    <source>
        <dbReference type="EMBL" id="KFC80875.1"/>
    </source>
</evidence>
<gene>
    <name evidence="11" type="primary">nagZ</name>
    <name evidence="13" type="ORF">GEAM_2197</name>
</gene>
<dbReference type="STRING" id="910964.GEAM_2197"/>
<keyword evidence="7 11" id="KW-0326">Glycosidase</keyword>
<dbReference type="GO" id="GO:0005737">
    <property type="term" value="C:cytoplasm"/>
    <property type="evidence" value="ECO:0007669"/>
    <property type="project" value="UniProtKB-SubCell"/>
</dbReference>
<dbReference type="HAMAP" id="MF_00364">
    <property type="entry name" value="NagZ"/>
    <property type="match status" value="1"/>
</dbReference>
<feature type="binding site" evidence="11">
    <location>
        <position position="70"/>
    </location>
    <ligand>
        <name>substrate</name>
    </ligand>
</feature>
<dbReference type="PANTHER" id="PTHR30480:SF13">
    <property type="entry name" value="BETA-HEXOSAMINIDASE"/>
    <property type="match status" value="1"/>
</dbReference>
<dbReference type="EMBL" id="JMPJ01000053">
    <property type="protein sequence ID" value="KFC80875.1"/>
    <property type="molecule type" value="Genomic_DNA"/>
</dbReference>
<evidence type="ECO:0000256" key="8">
    <source>
        <dbReference type="ARBA" id="ARBA00023306"/>
    </source>
</evidence>
<comment type="caution">
    <text evidence="13">The sequence shown here is derived from an EMBL/GenBank/DDBJ whole genome shotgun (WGS) entry which is preliminary data.</text>
</comment>
<dbReference type="UniPathway" id="UPA00544"/>
<keyword evidence="6 11" id="KW-0573">Peptidoglycan synthesis</keyword>
<dbReference type="SUPFAM" id="SSF51445">
    <property type="entry name" value="(Trans)glycosidases"/>
    <property type="match status" value="1"/>
</dbReference>
<keyword evidence="8 11" id="KW-0131">Cell cycle</keyword>
<sequence>MGPVMLDVAGYELDAEEREILQHPLVGGLILFTRNYHDVEQLHELIRQIREASRERLVLAVDQEGGRVQRFREGFTRIPAAQSFAEINELHEGKRLAQEAGWLMASEMIAMDIDISFAPVLDIGHISAAIGERSFHAEPQKALEMAEQFILGMHSAGMKVTGKHFPGHGAVSADSHKETPRDDRPLSVIREHDMAIFRQLNEKKLLDAVMPAHVIYTQADPRPASGSPYWLQQILRQELGFNGVIFSDDLSMEGAAIMGSYAERGQASLDAGCDMILVCNNRQGAVSVLDNLSPVKAEKVAGLYHRGKYSGKDARRDLLNSSRWQQSNRELTALDARWQEHKQSAR</sequence>
<comment type="similarity">
    <text evidence="11">Belongs to the glycosyl hydrolase 3 family. NagZ subfamily.</text>
</comment>
<feature type="binding site" evidence="11">
    <location>
        <position position="133"/>
    </location>
    <ligand>
        <name>substrate</name>
    </ligand>
</feature>
<comment type="pathway">
    <text evidence="10 11">Cell wall biogenesis; peptidoglycan recycling.</text>
</comment>
<evidence type="ECO:0000256" key="4">
    <source>
        <dbReference type="ARBA" id="ARBA00022801"/>
    </source>
</evidence>
<keyword evidence="5 11" id="KW-0133">Cell shape</keyword>
<evidence type="ECO:0000256" key="5">
    <source>
        <dbReference type="ARBA" id="ARBA00022960"/>
    </source>
</evidence>
<dbReference type="AlphaFoldDB" id="A0A085GAY0"/>
<dbReference type="PROSITE" id="PS00775">
    <property type="entry name" value="GLYCOSYL_HYDROL_F3"/>
    <property type="match status" value="1"/>
</dbReference>
<dbReference type="eggNOG" id="COG1472">
    <property type="taxonomic scope" value="Bacteria"/>
</dbReference>
<evidence type="ECO:0000256" key="10">
    <source>
        <dbReference type="ARBA" id="ARBA00037880"/>
    </source>
</evidence>
<keyword evidence="14" id="KW-1185">Reference proteome</keyword>
<feature type="domain" description="Glycoside hydrolase family 3 N-terminal" evidence="12">
    <location>
        <begin position="12"/>
        <end position="295"/>
    </location>
</feature>
<dbReference type="InterPro" id="IPR050226">
    <property type="entry name" value="NagZ_Beta-hexosaminidase"/>
</dbReference>
<dbReference type="InterPro" id="IPR036962">
    <property type="entry name" value="Glyco_hydro_3_N_sf"/>
</dbReference>
<evidence type="ECO:0000259" key="12">
    <source>
        <dbReference type="Pfam" id="PF00933"/>
    </source>
</evidence>
<dbReference type="GO" id="GO:0009254">
    <property type="term" value="P:peptidoglycan turnover"/>
    <property type="evidence" value="ECO:0007669"/>
    <property type="project" value="UniProtKB-UniRule"/>
</dbReference>
<evidence type="ECO:0000256" key="3">
    <source>
        <dbReference type="ARBA" id="ARBA00022618"/>
    </source>
</evidence>
<feature type="binding site" evidence="11">
    <location>
        <begin position="163"/>
        <end position="164"/>
    </location>
    <ligand>
        <name>substrate</name>
    </ligand>
</feature>
<dbReference type="GO" id="GO:0004563">
    <property type="term" value="F:beta-N-acetylhexosaminidase activity"/>
    <property type="evidence" value="ECO:0007669"/>
    <property type="project" value="UniProtKB-UniRule"/>
</dbReference>
<evidence type="ECO:0000256" key="7">
    <source>
        <dbReference type="ARBA" id="ARBA00023295"/>
    </source>
</evidence>
<dbReference type="EC" id="3.2.1.52" evidence="11"/>
<dbReference type="InterPro" id="IPR001764">
    <property type="entry name" value="Glyco_hydro_3_N"/>
</dbReference>
<dbReference type="InterPro" id="IPR022956">
    <property type="entry name" value="Beta_hexosaminidase_bac"/>
</dbReference>
<feature type="site" description="Important for catalytic activity" evidence="11">
    <location>
        <position position="174"/>
    </location>
</feature>
<comment type="subcellular location">
    <subcellularLocation>
        <location evidence="11">Cytoplasm</location>
    </subcellularLocation>
</comment>
<evidence type="ECO:0000256" key="11">
    <source>
        <dbReference type="HAMAP-Rule" id="MF_00364"/>
    </source>
</evidence>
<organism evidence="13 14">
    <name type="scientific">Ewingella americana (strain ATCC 33852 / DSM 4580 / CCUG 14506 / JCM 5911 / LMG 7869 / NCTC 12157 / CDC 1468-78)</name>
    <dbReference type="NCBI Taxonomy" id="910964"/>
    <lineage>
        <taxon>Bacteria</taxon>
        <taxon>Pseudomonadati</taxon>
        <taxon>Pseudomonadota</taxon>
        <taxon>Gammaproteobacteria</taxon>
        <taxon>Enterobacterales</taxon>
        <taxon>Yersiniaceae</taxon>
        <taxon>Ewingella</taxon>
    </lineage>
</organism>
<dbReference type="GO" id="GO:0008360">
    <property type="term" value="P:regulation of cell shape"/>
    <property type="evidence" value="ECO:0007669"/>
    <property type="project" value="UniProtKB-KW"/>
</dbReference>
<dbReference type="InterPro" id="IPR017853">
    <property type="entry name" value="GH"/>
</dbReference>
<dbReference type="GO" id="GO:0005975">
    <property type="term" value="P:carbohydrate metabolic process"/>
    <property type="evidence" value="ECO:0007669"/>
    <property type="project" value="InterPro"/>
</dbReference>
<comment type="function">
    <text evidence="11">Plays a role in peptidoglycan recycling by cleaving the terminal beta-1,4-linked N-acetylglucosamine (GlcNAc) from peptide-linked peptidoglycan fragments, giving rise to free GlcNAc, anhydro-N-acetylmuramic acid and anhydro-N-acetylmuramic acid-linked peptides.</text>
</comment>
<comment type="catalytic activity">
    <reaction evidence="1 11">
        <text>Hydrolysis of terminal non-reducing N-acetyl-D-hexosamine residues in N-acetyl-beta-D-hexosaminides.</text>
        <dbReference type="EC" id="3.2.1.52"/>
    </reaction>
</comment>
<reference evidence="13 14" key="1">
    <citation type="submission" date="2014-05" db="EMBL/GenBank/DDBJ databases">
        <title>ATOL: Assembling a taxonomically balanced genome-scale reconstruction of the evolutionary history of the Enterobacteriaceae.</title>
        <authorList>
            <person name="Plunkett G.III."/>
            <person name="Neeno-Eckwall E.C."/>
            <person name="Glasner J.D."/>
            <person name="Perna N.T."/>
        </authorList>
    </citation>
    <scope>NUCLEOTIDE SEQUENCE [LARGE SCALE GENOMIC DNA]</scope>
    <source>
        <strain evidence="13 14">ATCC 33852</strain>
    </source>
</reference>
<dbReference type="NCBIfam" id="NF003740">
    <property type="entry name" value="PRK05337.1"/>
    <property type="match status" value="1"/>
</dbReference>
<keyword evidence="3 11" id="KW-0132">Cell division</keyword>
<dbReference type="Proteomes" id="UP000028640">
    <property type="component" value="Unassembled WGS sequence"/>
</dbReference>
<keyword evidence="2 11" id="KW-0963">Cytoplasm</keyword>
<dbReference type="PANTHER" id="PTHR30480">
    <property type="entry name" value="BETA-HEXOSAMINIDASE-RELATED"/>
    <property type="match status" value="1"/>
</dbReference>
<dbReference type="GO" id="GO:0051301">
    <property type="term" value="P:cell division"/>
    <property type="evidence" value="ECO:0007669"/>
    <property type="project" value="UniProtKB-KW"/>
</dbReference>
<dbReference type="InterPro" id="IPR019800">
    <property type="entry name" value="Glyco_hydro_3_AS"/>
</dbReference>
<evidence type="ECO:0000256" key="9">
    <source>
        <dbReference type="ARBA" id="ARBA00023316"/>
    </source>
</evidence>
<protein>
    <recommendedName>
        <fullName evidence="11">Beta-hexosaminidase</fullName>
        <ecNumber evidence="11">3.2.1.52</ecNumber>
    </recommendedName>
    <alternativeName>
        <fullName evidence="11">Beta-N-acetylhexosaminidase</fullName>
    </alternativeName>
    <alternativeName>
        <fullName evidence="11">N-acetyl-beta-glucosaminidase</fullName>
    </alternativeName>
</protein>
<evidence type="ECO:0000256" key="6">
    <source>
        <dbReference type="ARBA" id="ARBA00022984"/>
    </source>
</evidence>
<proteinExistence type="inferred from homology"/>
<evidence type="ECO:0000256" key="2">
    <source>
        <dbReference type="ARBA" id="ARBA00022490"/>
    </source>
</evidence>
<dbReference type="GO" id="GO:0009252">
    <property type="term" value="P:peptidoglycan biosynthetic process"/>
    <property type="evidence" value="ECO:0007669"/>
    <property type="project" value="UniProtKB-KW"/>
</dbReference>
<accession>A0A085GAY0</accession>
<dbReference type="Pfam" id="PF00933">
    <property type="entry name" value="Glyco_hydro_3"/>
    <property type="match status" value="1"/>
</dbReference>
<feature type="active site" description="Nucleophile" evidence="11">
    <location>
        <position position="248"/>
    </location>
</feature>
<dbReference type="GO" id="GO:0071555">
    <property type="term" value="P:cell wall organization"/>
    <property type="evidence" value="ECO:0007669"/>
    <property type="project" value="UniProtKB-KW"/>
</dbReference>
<keyword evidence="4 11" id="KW-0378">Hydrolase</keyword>
<feature type="active site" description="Proton donor/acceptor" evidence="11">
    <location>
        <position position="176"/>
    </location>
</feature>